<gene>
    <name evidence="2" type="ORF">FU839_02455</name>
</gene>
<keyword evidence="3" id="KW-1185">Reference proteome</keyword>
<organism evidence="2 3">
    <name type="scientific">Rheinheimera tangshanensis</name>
    <dbReference type="NCBI Taxonomy" id="400153"/>
    <lineage>
        <taxon>Bacteria</taxon>
        <taxon>Pseudomonadati</taxon>
        <taxon>Pseudomonadota</taxon>
        <taxon>Gammaproteobacteria</taxon>
        <taxon>Chromatiales</taxon>
        <taxon>Chromatiaceae</taxon>
        <taxon>Rheinheimera</taxon>
    </lineage>
</organism>
<comment type="caution">
    <text evidence="2">The sequence shown here is derived from an EMBL/GenBank/DDBJ whole genome shotgun (WGS) entry which is preliminary data.</text>
</comment>
<feature type="transmembrane region" description="Helical" evidence="1">
    <location>
        <begin position="198"/>
        <end position="219"/>
    </location>
</feature>
<name>A0A5C8M2Q9_9GAMM</name>
<evidence type="ECO:0000313" key="3">
    <source>
        <dbReference type="Proteomes" id="UP000321814"/>
    </source>
</evidence>
<keyword evidence="1" id="KW-0812">Transmembrane</keyword>
<accession>A0A5C8M2Q9</accession>
<keyword evidence="1" id="KW-1133">Transmembrane helix</keyword>
<proteinExistence type="predicted"/>
<dbReference type="AlphaFoldDB" id="A0A5C8M2Q9"/>
<evidence type="ECO:0000313" key="2">
    <source>
        <dbReference type="EMBL" id="TXK83397.1"/>
    </source>
</evidence>
<reference evidence="2 3" key="1">
    <citation type="submission" date="2019-08" db="EMBL/GenBank/DDBJ databases">
        <title>Draft genome analysis of Rheinheimera tangshanensis isolated from the roots of fresh rice plants (Oryza sativa).</title>
        <authorList>
            <person name="Yu Q."/>
            <person name="Qi Y."/>
            <person name="Zhang H."/>
            <person name="Pu J."/>
        </authorList>
    </citation>
    <scope>NUCLEOTIDE SEQUENCE [LARGE SCALE GENOMIC DNA]</scope>
    <source>
        <strain evidence="2 3">JA3-B52</strain>
    </source>
</reference>
<dbReference type="OrthoDB" id="9806195at2"/>
<sequence length="241" mass="28086">MVRLSFWRKLHKYLGWLLLLQLLCWFGSGLVMSLLPISEVRGEHLRQALPLPDWTQAISPAALAQQHPQHQLKLSQQGSTPVYQFSTGEEQLYYSALTAEALPPLTQAQIKTLAQRQYQGSTEIQHIQRLQQVPFEVRHLTAPLWQVQFADEEGSSFYLEEYTGKVLSVRTNNWRLFDFVWMLHIMDYQDREDFNHPLLILFSATALFFTLTGAFLLPWRYRKTALYNKDKPIPANNNKPL</sequence>
<dbReference type="Proteomes" id="UP000321814">
    <property type="component" value="Unassembled WGS sequence"/>
</dbReference>
<evidence type="ECO:0000256" key="1">
    <source>
        <dbReference type="SAM" id="Phobius"/>
    </source>
</evidence>
<protein>
    <submittedName>
        <fullName evidence="2">PepSY domain-containing protein</fullName>
    </submittedName>
</protein>
<keyword evidence="1" id="KW-0472">Membrane</keyword>
<dbReference type="EMBL" id="VRLR01000001">
    <property type="protein sequence ID" value="TXK83397.1"/>
    <property type="molecule type" value="Genomic_DNA"/>
</dbReference>